<dbReference type="Proteomes" id="UP000308133">
    <property type="component" value="Unassembled WGS sequence"/>
</dbReference>
<organism evidence="2 3">
    <name type="scientific">Elsinoe australis</name>
    <dbReference type="NCBI Taxonomy" id="40998"/>
    <lineage>
        <taxon>Eukaryota</taxon>
        <taxon>Fungi</taxon>
        <taxon>Dikarya</taxon>
        <taxon>Ascomycota</taxon>
        <taxon>Pezizomycotina</taxon>
        <taxon>Dothideomycetes</taxon>
        <taxon>Dothideomycetidae</taxon>
        <taxon>Myriangiales</taxon>
        <taxon>Elsinoaceae</taxon>
        <taxon>Elsinoe</taxon>
    </lineage>
</organism>
<evidence type="ECO:0000256" key="1">
    <source>
        <dbReference type="SAM" id="MobiDB-lite"/>
    </source>
</evidence>
<comment type="caution">
    <text evidence="2">The sequence shown here is derived from an EMBL/GenBank/DDBJ whole genome shotgun (WGS) entry which is preliminary data.</text>
</comment>
<dbReference type="AlphaFoldDB" id="A0A4U7B6A8"/>
<dbReference type="EMBL" id="PTQR01000053">
    <property type="protein sequence ID" value="TKX23684.1"/>
    <property type="molecule type" value="Genomic_DNA"/>
</dbReference>
<feature type="compositionally biased region" description="Polar residues" evidence="1">
    <location>
        <begin position="125"/>
        <end position="134"/>
    </location>
</feature>
<sequence length="330" mass="35298">MASALPNSPPATQDSAAQAFLAGKGSLLDVALKNNTNDPAWKDSQCPVCLLDELQNQENPTLDSVVAQCGSQPTTRGFQPAVQRRDSPFSPEVSGAGRGVYGPDPDSNRKPTKRAALPEDEQHVPGSSSPSHLSKPTRPILPKKRSTPTKGRRDSPFSPQVSGAGRGVYGPDPDSNRKPIKRAALNDGNERQDNSGFTEAGIASYGPERLSKPTHKILPKRSASVVERRDDSIHPQVTGAGKGVYGPDPQSNRQATKRATSDDANADAGGAPGGQTASGYGKHTCENPNKAAAEISEKWDDRVKETPELREKFERVFGEVVKDYKDKEGK</sequence>
<gene>
    <name evidence="2" type="ORF">C1H76_4200</name>
</gene>
<proteinExistence type="predicted"/>
<accession>A0A4U7B6A8</accession>
<evidence type="ECO:0000313" key="3">
    <source>
        <dbReference type="Proteomes" id="UP000308133"/>
    </source>
</evidence>
<name>A0A4U7B6A8_9PEZI</name>
<protein>
    <submittedName>
        <fullName evidence="2">Uncharacterized protein</fullName>
    </submittedName>
</protein>
<feature type="compositionally biased region" description="Polar residues" evidence="1">
    <location>
        <begin position="249"/>
        <end position="258"/>
    </location>
</feature>
<evidence type="ECO:0000313" key="2">
    <source>
        <dbReference type="EMBL" id="TKX23684.1"/>
    </source>
</evidence>
<reference evidence="2 3" key="1">
    <citation type="submission" date="2018-02" db="EMBL/GenBank/DDBJ databases">
        <title>Draft genome sequences of Elsinoe sp., causing black scab on jojoba.</title>
        <authorList>
            <person name="Stodart B."/>
            <person name="Jeffress S."/>
            <person name="Ash G."/>
            <person name="Arun Chinnappa K."/>
        </authorList>
    </citation>
    <scope>NUCLEOTIDE SEQUENCE [LARGE SCALE GENOMIC DNA]</scope>
    <source>
        <strain evidence="2 3">Hillstone_2</strain>
    </source>
</reference>
<feature type="region of interest" description="Disordered" evidence="1">
    <location>
        <begin position="65"/>
        <end position="293"/>
    </location>
</feature>